<comment type="subcellular location">
    <subcellularLocation>
        <location evidence="1">Secreted</location>
    </subcellularLocation>
</comment>
<reference evidence="7" key="1">
    <citation type="journal article" date="2021" name="Mol. Ecol. Resour.">
        <title>Phylogenomic analyses of the genus Drosophila reveals genomic signals of climate adaptation.</title>
        <authorList>
            <person name="Li F."/>
            <person name="Rane R.V."/>
            <person name="Luria V."/>
            <person name="Xiong Z."/>
            <person name="Chen J."/>
            <person name="Li Z."/>
            <person name="Catullo R.A."/>
            <person name="Griffin P.C."/>
            <person name="Schiffer M."/>
            <person name="Pearce S."/>
            <person name="Lee S.F."/>
            <person name="McElroy K."/>
            <person name="Stocker A."/>
            <person name="Shirriffs J."/>
            <person name="Cockerell F."/>
            <person name="Coppin C."/>
            <person name="Sgro C.M."/>
            <person name="Karger A."/>
            <person name="Cain J.W."/>
            <person name="Weber J.A."/>
            <person name="Santpere G."/>
            <person name="Kirschner M.W."/>
            <person name="Hoffmann A.A."/>
            <person name="Oakeshott J.G."/>
            <person name="Zhang G."/>
        </authorList>
    </citation>
    <scope>NUCLEOTIDE SEQUENCE</scope>
    <source>
        <strain evidence="7">BGI-SZ-2011g</strain>
    </source>
</reference>
<accession>A0AAD4K3H8</accession>
<keyword evidence="3" id="KW-0964">Secreted</keyword>
<sequence>MPSLLPDKCTSDCWPTAMLLLGLIAVAQLFNSPAIADGADGDGNGNGNGNGDYCAPSLCEFYNGSHVLQETNTACGNNGSFGEDCGAGPKLLYMSTRRRQLLLDMHNLVRDKVAVGGVEGYKAAAQMPMLKWDAELEHMAELHAKRCRFAHDKCRNTPRFRISGQNIGYFWIGRDFKSHSRRMKTFVLDWFREYKDANQSYIDSYHQHPEGKKIGHFTMLVGDQVRRVGCAGVKFLEPDENKFLFMLTCNYDYNNIYNEPIYEAGPTASKCVDPVSKKYPALCDWRLPEPQISDDDNMLDNNIAV</sequence>
<dbReference type="InterPro" id="IPR002413">
    <property type="entry name" value="V5_allergen-like"/>
</dbReference>
<dbReference type="FunFam" id="3.40.33.10:FF:000007">
    <property type="entry name" value="Venom allergen"/>
    <property type="match status" value="1"/>
</dbReference>
<name>A0AAD4K3H8_9MUSC</name>
<dbReference type="GO" id="GO:0005576">
    <property type="term" value="C:extracellular region"/>
    <property type="evidence" value="ECO:0007669"/>
    <property type="project" value="UniProtKB-SubCell"/>
</dbReference>
<evidence type="ECO:0000256" key="4">
    <source>
        <dbReference type="ARBA" id="ARBA00068306"/>
    </source>
</evidence>
<dbReference type="EMBL" id="JAJJHW010001127">
    <property type="protein sequence ID" value="KAH8376775.1"/>
    <property type="molecule type" value="Genomic_DNA"/>
</dbReference>
<organism evidence="7 8">
    <name type="scientific">Drosophila rubida</name>
    <dbReference type="NCBI Taxonomy" id="30044"/>
    <lineage>
        <taxon>Eukaryota</taxon>
        <taxon>Metazoa</taxon>
        <taxon>Ecdysozoa</taxon>
        <taxon>Arthropoda</taxon>
        <taxon>Hexapoda</taxon>
        <taxon>Insecta</taxon>
        <taxon>Pterygota</taxon>
        <taxon>Neoptera</taxon>
        <taxon>Endopterygota</taxon>
        <taxon>Diptera</taxon>
        <taxon>Brachycera</taxon>
        <taxon>Muscomorpha</taxon>
        <taxon>Ephydroidea</taxon>
        <taxon>Drosophilidae</taxon>
        <taxon>Drosophila</taxon>
    </lineage>
</organism>
<feature type="chain" id="PRO_5041948339" description="Venom allergen-1" evidence="5">
    <location>
        <begin position="30"/>
        <end position="305"/>
    </location>
</feature>
<dbReference type="Proteomes" id="UP001200034">
    <property type="component" value="Unassembled WGS sequence"/>
</dbReference>
<evidence type="ECO:0000256" key="5">
    <source>
        <dbReference type="SAM" id="SignalP"/>
    </source>
</evidence>
<evidence type="ECO:0000256" key="2">
    <source>
        <dbReference type="ARBA" id="ARBA00009923"/>
    </source>
</evidence>
<gene>
    <name evidence="7" type="ORF">KR093_001311</name>
</gene>
<dbReference type="SUPFAM" id="SSF55797">
    <property type="entry name" value="PR-1-like"/>
    <property type="match status" value="1"/>
</dbReference>
<proteinExistence type="inferred from homology"/>
<dbReference type="AlphaFoldDB" id="A0AAD4K3H8"/>
<evidence type="ECO:0000313" key="7">
    <source>
        <dbReference type="EMBL" id="KAH8376775.1"/>
    </source>
</evidence>
<keyword evidence="5" id="KW-0732">Signal</keyword>
<keyword evidence="8" id="KW-1185">Reference proteome</keyword>
<dbReference type="InterPro" id="IPR014044">
    <property type="entry name" value="CAP_dom"/>
</dbReference>
<dbReference type="PANTHER" id="PTHR10334">
    <property type="entry name" value="CYSTEINE-RICH SECRETORY PROTEIN-RELATED"/>
    <property type="match status" value="1"/>
</dbReference>
<comment type="similarity">
    <text evidence="2">Belongs to the CRISP family.</text>
</comment>
<protein>
    <recommendedName>
        <fullName evidence="4">Venom allergen-1</fullName>
    </recommendedName>
</protein>
<feature type="domain" description="SCP" evidence="6">
    <location>
        <begin position="97"/>
        <end position="258"/>
    </location>
</feature>
<dbReference type="Pfam" id="PF00188">
    <property type="entry name" value="CAP"/>
    <property type="match status" value="1"/>
</dbReference>
<feature type="signal peptide" evidence="5">
    <location>
        <begin position="1"/>
        <end position="29"/>
    </location>
</feature>
<evidence type="ECO:0000256" key="1">
    <source>
        <dbReference type="ARBA" id="ARBA00004613"/>
    </source>
</evidence>
<dbReference type="PRINTS" id="PR00838">
    <property type="entry name" value="V5ALLERGEN"/>
</dbReference>
<dbReference type="InterPro" id="IPR001283">
    <property type="entry name" value="CRISP-related"/>
</dbReference>
<comment type="caution">
    <text evidence="7">The sequence shown here is derived from an EMBL/GenBank/DDBJ whole genome shotgun (WGS) entry which is preliminary data.</text>
</comment>
<dbReference type="Gene3D" id="3.40.33.10">
    <property type="entry name" value="CAP"/>
    <property type="match status" value="1"/>
</dbReference>
<evidence type="ECO:0000313" key="8">
    <source>
        <dbReference type="Proteomes" id="UP001200034"/>
    </source>
</evidence>
<dbReference type="InterPro" id="IPR035940">
    <property type="entry name" value="CAP_sf"/>
</dbReference>
<evidence type="ECO:0000259" key="6">
    <source>
        <dbReference type="SMART" id="SM00198"/>
    </source>
</evidence>
<dbReference type="SMART" id="SM00198">
    <property type="entry name" value="SCP"/>
    <property type="match status" value="1"/>
</dbReference>
<evidence type="ECO:0000256" key="3">
    <source>
        <dbReference type="ARBA" id="ARBA00022525"/>
    </source>
</evidence>
<dbReference type="CDD" id="cd05380">
    <property type="entry name" value="CAP_euk"/>
    <property type="match status" value="1"/>
</dbReference>